<evidence type="ECO:0000313" key="1">
    <source>
        <dbReference type="EMBL" id="SHJ91941.1"/>
    </source>
</evidence>
<dbReference type="RefSeq" id="WP_283807613.1">
    <property type="nucleotide sequence ID" value="NZ_LT670844.1"/>
</dbReference>
<reference evidence="1 2" key="1">
    <citation type="submission" date="2016-11" db="EMBL/GenBank/DDBJ databases">
        <authorList>
            <person name="Jaros S."/>
            <person name="Januszkiewicz K."/>
            <person name="Wedrychowicz H."/>
        </authorList>
    </citation>
    <scope>NUCLEOTIDE SEQUENCE [LARGE SCALE GENOMIC DNA]</scope>
    <source>
        <strain evidence="1 2">GAS499</strain>
    </source>
</reference>
<dbReference type="AlphaFoldDB" id="A0A1M6N8D9"/>
<dbReference type="EMBL" id="LT670844">
    <property type="protein sequence ID" value="SHJ91941.1"/>
    <property type="molecule type" value="Genomic_DNA"/>
</dbReference>
<protein>
    <submittedName>
        <fullName evidence="1">Uncharacterized protein</fullName>
    </submittedName>
</protein>
<sequence>MTQIEPGQIGGFDRSLAARAAVYTENLNSGVVVVKAAKDGV</sequence>
<proteinExistence type="predicted"/>
<dbReference type="Proteomes" id="UP000189935">
    <property type="component" value="Chromosome I"/>
</dbReference>
<organism evidence="1 2">
    <name type="scientific">Bradyrhizobium lablabi</name>
    <dbReference type="NCBI Taxonomy" id="722472"/>
    <lineage>
        <taxon>Bacteria</taxon>
        <taxon>Pseudomonadati</taxon>
        <taxon>Pseudomonadota</taxon>
        <taxon>Alphaproteobacteria</taxon>
        <taxon>Hyphomicrobiales</taxon>
        <taxon>Nitrobacteraceae</taxon>
        <taxon>Bradyrhizobium</taxon>
    </lineage>
</organism>
<name>A0A1M6N8D9_9BRAD</name>
<accession>A0A1M6N8D9</accession>
<gene>
    <name evidence="1" type="ORF">SAMN05444159_1898</name>
</gene>
<evidence type="ECO:0000313" key="2">
    <source>
        <dbReference type="Proteomes" id="UP000189935"/>
    </source>
</evidence>